<organism evidence="1 2">
    <name type="scientific">Arachis hypogaea</name>
    <name type="common">Peanut</name>
    <dbReference type="NCBI Taxonomy" id="3818"/>
    <lineage>
        <taxon>Eukaryota</taxon>
        <taxon>Viridiplantae</taxon>
        <taxon>Streptophyta</taxon>
        <taxon>Embryophyta</taxon>
        <taxon>Tracheophyta</taxon>
        <taxon>Spermatophyta</taxon>
        <taxon>Magnoliopsida</taxon>
        <taxon>eudicotyledons</taxon>
        <taxon>Gunneridae</taxon>
        <taxon>Pentapetalae</taxon>
        <taxon>rosids</taxon>
        <taxon>fabids</taxon>
        <taxon>Fabales</taxon>
        <taxon>Fabaceae</taxon>
        <taxon>Papilionoideae</taxon>
        <taxon>50 kb inversion clade</taxon>
        <taxon>dalbergioids sensu lato</taxon>
        <taxon>Dalbergieae</taxon>
        <taxon>Pterocarpus clade</taxon>
        <taxon>Arachis</taxon>
    </lineage>
</organism>
<comment type="caution">
    <text evidence="1">The sequence shown here is derived from an EMBL/GenBank/DDBJ whole genome shotgun (WGS) entry which is preliminary data.</text>
</comment>
<dbReference type="PANTHER" id="PTHR47718">
    <property type="entry name" value="OS01G0519700 PROTEIN"/>
    <property type="match status" value="1"/>
</dbReference>
<protein>
    <recommendedName>
        <fullName evidence="3">Protein FAR1-RELATED SEQUENCE</fullName>
    </recommendedName>
</protein>
<dbReference type="EMBL" id="SDMP01000012">
    <property type="protein sequence ID" value="RYR26032.1"/>
    <property type="molecule type" value="Genomic_DNA"/>
</dbReference>
<name>A0A445AHY7_ARAHY</name>
<dbReference type="PANTHER" id="PTHR47718:SF15">
    <property type="entry name" value="PROTEIN FAR1-RELATED SEQUENCE 5-LIKE"/>
    <property type="match status" value="1"/>
</dbReference>
<gene>
    <name evidence="1" type="ORF">Ahy_B02g060151</name>
</gene>
<evidence type="ECO:0000313" key="2">
    <source>
        <dbReference type="Proteomes" id="UP000289738"/>
    </source>
</evidence>
<keyword evidence="2" id="KW-1185">Reference proteome</keyword>
<dbReference type="Proteomes" id="UP000289738">
    <property type="component" value="Chromosome B02"/>
</dbReference>
<accession>A0A445AHY7</accession>
<evidence type="ECO:0008006" key="3">
    <source>
        <dbReference type="Google" id="ProtNLM"/>
    </source>
</evidence>
<evidence type="ECO:0000313" key="1">
    <source>
        <dbReference type="EMBL" id="RYR26032.1"/>
    </source>
</evidence>
<proteinExistence type="predicted"/>
<sequence length="141" mass="15963">MVTLIQDSWFTIKHEKDIGSTLKGTIGEESIGQLLMSTVGRGFDSFVTIERSEHNHPLCPPKYRHLIAANRGLDETDKTQADSLRACGVKTCHIMGYMVSQKGGYDKVGFTIKDLHNHISKTRRGKRWNEIISKYKLAENE</sequence>
<reference evidence="1 2" key="1">
    <citation type="submission" date="2019-01" db="EMBL/GenBank/DDBJ databases">
        <title>Sequencing of cultivated peanut Arachis hypogaea provides insights into genome evolution and oil improvement.</title>
        <authorList>
            <person name="Chen X."/>
        </authorList>
    </citation>
    <scope>NUCLEOTIDE SEQUENCE [LARGE SCALE GENOMIC DNA]</scope>
    <source>
        <strain evidence="2">cv. Fuhuasheng</strain>
        <tissue evidence="1">Leaves</tissue>
    </source>
</reference>
<dbReference type="AlphaFoldDB" id="A0A445AHY7"/>